<name>A0A4Y9S1L0_9CAUL</name>
<dbReference type="OrthoDB" id="5194575at2"/>
<gene>
    <name evidence="1" type="ORF">EGY25_04085</name>
</gene>
<reference evidence="1 2" key="1">
    <citation type="submission" date="2019-03" db="EMBL/GenBank/DDBJ databases">
        <title>Draft genome of Brevundimonas sp. a heavy metal resistant soil bacteria.</title>
        <authorList>
            <person name="Soto J."/>
        </authorList>
    </citation>
    <scope>NUCLEOTIDE SEQUENCE [LARGE SCALE GENOMIC DNA]</scope>
    <source>
        <strain evidence="1 2">B-10</strain>
    </source>
</reference>
<comment type="caution">
    <text evidence="1">The sequence shown here is derived from an EMBL/GenBank/DDBJ whole genome shotgun (WGS) entry which is preliminary data.</text>
</comment>
<organism evidence="1 2">
    <name type="scientific">Brevundimonas intermedia</name>
    <dbReference type="NCBI Taxonomy" id="74315"/>
    <lineage>
        <taxon>Bacteria</taxon>
        <taxon>Pseudomonadati</taxon>
        <taxon>Pseudomonadota</taxon>
        <taxon>Alphaproteobacteria</taxon>
        <taxon>Caulobacterales</taxon>
        <taxon>Caulobacteraceae</taxon>
        <taxon>Brevundimonas</taxon>
    </lineage>
</organism>
<dbReference type="EMBL" id="SPVH01000002">
    <property type="protein sequence ID" value="TFW14381.1"/>
    <property type="molecule type" value="Genomic_DNA"/>
</dbReference>
<keyword evidence="2" id="KW-1185">Reference proteome</keyword>
<dbReference type="Proteomes" id="UP000298216">
    <property type="component" value="Unassembled WGS sequence"/>
</dbReference>
<proteinExistence type="predicted"/>
<dbReference type="RefSeq" id="WP_135193766.1">
    <property type="nucleotide sequence ID" value="NZ_SPVH01000002.1"/>
</dbReference>
<evidence type="ECO:0000313" key="1">
    <source>
        <dbReference type="EMBL" id="TFW14381.1"/>
    </source>
</evidence>
<protein>
    <submittedName>
        <fullName evidence="1">Uncharacterized protein</fullName>
    </submittedName>
</protein>
<dbReference type="AlphaFoldDB" id="A0A4Y9S1L0"/>
<sequence length="132" mass="13970">MNSILPITRPLADAPDLSAKTFENVDIILYELYAAASAKGVPLVEGRTFTGCRFQGPAVILVSNGVTFTDTNFGDSRGGIQNLLLSPVGDKAIGTIPMRDCHFIGCEFYGVGFTGTPEFIAQVGALTDKPKA</sequence>
<evidence type="ECO:0000313" key="2">
    <source>
        <dbReference type="Proteomes" id="UP000298216"/>
    </source>
</evidence>
<accession>A0A4Y9S1L0</accession>